<feature type="domain" description="HTH arsR-type" evidence="4">
    <location>
        <begin position="24"/>
        <end position="119"/>
    </location>
</feature>
<dbReference type="Proteomes" id="UP000196240">
    <property type="component" value="Unassembled WGS sequence"/>
</dbReference>
<evidence type="ECO:0000256" key="1">
    <source>
        <dbReference type="ARBA" id="ARBA00023015"/>
    </source>
</evidence>
<reference evidence="5 6" key="1">
    <citation type="submission" date="2017-02" db="EMBL/GenBank/DDBJ databases">
        <authorList>
            <person name="Peterson S.W."/>
        </authorList>
    </citation>
    <scope>NUCLEOTIDE SEQUENCE [LARGE SCALE GENOMIC DNA]</scope>
    <source>
        <strain evidence="5">C6</strain>
    </source>
</reference>
<dbReference type="EMBL" id="FUUY01000002">
    <property type="protein sequence ID" value="SJX21263.1"/>
    <property type="molecule type" value="Genomic_DNA"/>
</dbReference>
<keyword evidence="3" id="KW-0804">Transcription</keyword>
<keyword evidence="2" id="KW-0238">DNA-binding</keyword>
<dbReference type="SUPFAM" id="SSF46785">
    <property type="entry name" value="Winged helix' DNA-binding domain"/>
    <property type="match status" value="1"/>
</dbReference>
<dbReference type="PANTHER" id="PTHR43132:SF6">
    <property type="entry name" value="HTH-TYPE TRANSCRIPTIONAL REPRESSOR CZRA"/>
    <property type="match status" value="1"/>
</dbReference>
<dbReference type="PANTHER" id="PTHR43132">
    <property type="entry name" value="ARSENICAL RESISTANCE OPERON REPRESSOR ARSR-RELATED"/>
    <property type="match status" value="1"/>
</dbReference>
<evidence type="ECO:0000313" key="5">
    <source>
        <dbReference type="EMBL" id="SJX21263.1"/>
    </source>
</evidence>
<dbReference type="InterPro" id="IPR036390">
    <property type="entry name" value="WH_DNA-bd_sf"/>
</dbReference>
<dbReference type="InterPro" id="IPR051011">
    <property type="entry name" value="Metal_resp_trans_reg"/>
</dbReference>
<dbReference type="GO" id="GO:0003677">
    <property type="term" value="F:DNA binding"/>
    <property type="evidence" value="ECO:0007669"/>
    <property type="project" value="UniProtKB-KW"/>
</dbReference>
<dbReference type="Gene3D" id="1.10.10.10">
    <property type="entry name" value="Winged helix-like DNA-binding domain superfamily/Winged helix DNA-binding domain"/>
    <property type="match status" value="1"/>
</dbReference>
<name>A0A1R7QAG9_ACIJO</name>
<dbReference type="AlphaFoldDB" id="A0A1R7QAG9"/>
<dbReference type="CDD" id="cd00090">
    <property type="entry name" value="HTH_ARSR"/>
    <property type="match status" value="1"/>
</dbReference>
<dbReference type="InterPro" id="IPR011991">
    <property type="entry name" value="ArsR-like_HTH"/>
</dbReference>
<dbReference type="InterPro" id="IPR036388">
    <property type="entry name" value="WH-like_DNA-bd_sf"/>
</dbReference>
<dbReference type="NCBIfam" id="NF033788">
    <property type="entry name" value="HTH_metalloreg"/>
    <property type="match status" value="1"/>
</dbReference>
<accession>A0A1R7QAG9</accession>
<evidence type="ECO:0000313" key="6">
    <source>
        <dbReference type="Proteomes" id="UP000196240"/>
    </source>
</evidence>
<evidence type="ECO:0000256" key="3">
    <source>
        <dbReference type="ARBA" id="ARBA00023163"/>
    </source>
</evidence>
<evidence type="ECO:0000256" key="2">
    <source>
        <dbReference type="ARBA" id="ARBA00023125"/>
    </source>
</evidence>
<protein>
    <submittedName>
        <fullName evidence="5">Arsenical resistance operon repressor</fullName>
    </submittedName>
</protein>
<keyword evidence="1" id="KW-0805">Transcription regulation</keyword>
<dbReference type="PROSITE" id="PS50987">
    <property type="entry name" value="HTH_ARSR_2"/>
    <property type="match status" value="1"/>
</dbReference>
<proteinExistence type="predicted"/>
<gene>
    <name evidence="5" type="primary">arsR</name>
    <name evidence="5" type="ORF">ACNJC6_00873</name>
</gene>
<dbReference type="GO" id="GO:0003700">
    <property type="term" value="F:DNA-binding transcription factor activity"/>
    <property type="evidence" value="ECO:0007669"/>
    <property type="project" value="InterPro"/>
</dbReference>
<dbReference type="PRINTS" id="PR00778">
    <property type="entry name" value="HTHARSR"/>
</dbReference>
<dbReference type="SMART" id="SM00418">
    <property type="entry name" value="HTH_ARSR"/>
    <property type="match status" value="1"/>
</dbReference>
<dbReference type="Pfam" id="PF01022">
    <property type="entry name" value="HTH_5"/>
    <property type="match status" value="1"/>
</dbReference>
<dbReference type="InterPro" id="IPR001845">
    <property type="entry name" value="HTH_ArsR_DNA-bd_dom"/>
</dbReference>
<organism evidence="5 6">
    <name type="scientific">Acinetobacter johnsonii</name>
    <dbReference type="NCBI Taxonomy" id="40214"/>
    <lineage>
        <taxon>Bacteria</taxon>
        <taxon>Pseudomonadati</taxon>
        <taxon>Pseudomonadota</taxon>
        <taxon>Gammaproteobacteria</taxon>
        <taxon>Moraxellales</taxon>
        <taxon>Moraxellaceae</taxon>
        <taxon>Acinetobacter</taxon>
    </lineage>
</organism>
<sequence>MYFIVLSLGLDPSNFIHMNKELAIDSALSVLNDPLFKALQEPARLAVIRQLLILGKADISQIAEGLPQERSVISRHLQVLLDAGILRVERAGRHRIYEINGLEIIHKFEAILKELKLIMPYCCN</sequence>
<evidence type="ECO:0000259" key="4">
    <source>
        <dbReference type="PROSITE" id="PS50987"/>
    </source>
</evidence>